<evidence type="ECO:0000256" key="1">
    <source>
        <dbReference type="SAM" id="Phobius"/>
    </source>
</evidence>
<name>F7Y241_MESOW</name>
<dbReference type="STRING" id="536019.Mesop_2688"/>
<dbReference type="KEGG" id="mop:Mesop_2688"/>
<dbReference type="HOGENOM" id="CLU_2409822_0_0_5"/>
<accession>F7Y241</accession>
<evidence type="ECO:0000313" key="3">
    <source>
        <dbReference type="Proteomes" id="UP000001623"/>
    </source>
</evidence>
<gene>
    <name evidence="2" type="ordered locus">Mesop_2688</name>
</gene>
<dbReference type="EMBL" id="CP002279">
    <property type="protein sequence ID" value="AEH87157.1"/>
    <property type="molecule type" value="Genomic_DNA"/>
</dbReference>
<evidence type="ECO:0000313" key="2">
    <source>
        <dbReference type="EMBL" id="AEH87157.1"/>
    </source>
</evidence>
<keyword evidence="1" id="KW-0812">Transmembrane</keyword>
<sequence length="92" mass="10274">MTLGEIVVNGLMAAALIGGVYSIYRYDFLSPGDAPGYRDIRDALRYGKPLPSQWKPLDESNRAGYGIFAVSLLAFGILIFTDRWLIELIDQF</sequence>
<keyword evidence="1" id="KW-0472">Membrane</keyword>
<organism evidence="2 3">
    <name type="scientific">Mesorhizobium opportunistum (strain LMG 24607 / HAMBI 3007 / WSM2075)</name>
    <dbReference type="NCBI Taxonomy" id="536019"/>
    <lineage>
        <taxon>Bacteria</taxon>
        <taxon>Pseudomonadati</taxon>
        <taxon>Pseudomonadota</taxon>
        <taxon>Alphaproteobacteria</taxon>
        <taxon>Hyphomicrobiales</taxon>
        <taxon>Phyllobacteriaceae</taxon>
        <taxon>Mesorhizobium</taxon>
    </lineage>
</organism>
<feature type="transmembrane region" description="Helical" evidence="1">
    <location>
        <begin position="63"/>
        <end position="86"/>
    </location>
</feature>
<keyword evidence="1" id="KW-1133">Transmembrane helix</keyword>
<dbReference type="Proteomes" id="UP000001623">
    <property type="component" value="Chromosome"/>
</dbReference>
<proteinExistence type="predicted"/>
<reference evidence="2 3" key="1">
    <citation type="submission" date="2010-10" db="EMBL/GenBank/DDBJ databases">
        <title>Complete sequence of Mesorhizobium opportunistum WSM2075.</title>
        <authorList>
            <consortium name="US DOE Joint Genome Institute"/>
            <person name="Lucas S."/>
            <person name="Copeland A."/>
            <person name="Lapidus A."/>
            <person name="Cheng J.-F."/>
            <person name="Bruce D."/>
            <person name="Goodwin L."/>
            <person name="Pitluck S."/>
            <person name="Chertkov O."/>
            <person name="Misra M."/>
            <person name="Detter J.C."/>
            <person name="Han C."/>
            <person name="Tapia R."/>
            <person name="Land M."/>
            <person name="Hauser L."/>
            <person name="Kyrpides N."/>
            <person name="Ovchinnikova G."/>
            <person name="Mavrommatis K.M."/>
            <person name="Tiwari R.P."/>
            <person name="Howieson J.G."/>
            <person name="O'Hara G.W."/>
            <person name="Nandasena K.G."/>
            <person name="Woyke T."/>
        </authorList>
    </citation>
    <scope>NUCLEOTIDE SEQUENCE [LARGE SCALE GENOMIC DNA]</scope>
    <source>
        <strain evidence="3">LMG 24607 / HAMBI 3007 / WSM2075</strain>
    </source>
</reference>
<dbReference type="AlphaFoldDB" id="F7Y241"/>
<feature type="transmembrane region" description="Helical" evidence="1">
    <location>
        <begin position="6"/>
        <end position="24"/>
    </location>
</feature>
<protein>
    <submittedName>
        <fullName evidence="2">Uncharacterized protein</fullName>
    </submittedName>
</protein>